<keyword evidence="2" id="KW-1185">Reference proteome</keyword>
<dbReference type="AlphaFoldDB" id="A0A7D7Q1U9"/>
<accession>A0A7D7Q1U9</accession>
<organism evidence="1 2">
    <name type="scientific">Kocuria varians</name>
    <name type="common">Micrococcus varians</name>
    <dbReference type="NCBI Taxonomy" id="1272"/>
    <lineage>
        <taxon>Bacteria</taxon>
        <taxon>Bacillati</taxon>
        <taxon>Actinomycetota</taxon>
        <taxon>Actinomycetes</taxon>
        <taxon>Micrococcales</taxon>
        <taxon>Micrococcaceae</taxon>
        <taxon>Kocuria</taxon>
    </lineage>
</organism>
<gene>
    <name evidence="1" type="ORF">CIB50_0000329</name>
</gene>
<evidence type="ECO:0000313" key="1">
    <source>
        <dbReference type="EMBL" id="QMS55641.1"/>
    </source>
</evidence>
<reference evidence="1" key="2">
    <citation type="submission" date="2020-07" db="EMBL/GenBank/DDBJ databases">
        <title>Genome of starter culture bacteria Kocuria salsicia reveals its technological properties and safety for usage in meat industry.</title>
        <authorList>
            <person name="Michael M."/>
            <person name="Konstantin K."/>
            <person name="Evgenii K."/>
            <person name="Galina S."/>
            <person name="Oksana K."/>
            <person name="Andrei L."/>
        </authorList>
    </citation>
    <scope>NUCLEOTIDE SEQUENCE [LARGE SCALE GENOMIC DNA]</scope>
    <source>
        <strain evidence="1">80</strain>
    </source>
</reference>
<dbReference type="RefSeq" id="WP_055082765.1">
    <property type="nucleotide sequence ID" value="NZ_CP059343.1"/>
</dbReference>
<evidence type="ECO:0000313" key="2">
    <source>
        <dbReference type="Proteomes" id="UP000216825"/>
    </source>
</evidence>
<sequence length="326" mass="35392">MGRSDRIIRAVGAWFFLIVLAVAAAAVTIALVNKYQYGPETEVREYFQALQDGDGAKALGLLNAEVPDSNAALLDGDPLAEAGKHLQDVAVSTVASDGDTTTVRADYLLDGKQASSEFRLHPAETQWGFFTVWDFDPTTLPTMSVSMPGSTAVDINGVSVALRDSSRQFAVFYPGVYTGSYTSPMITAQPQEVAVSDSSKETAMKLTAVPSEQLQQQVEQQVHERLDACAAKDSLYPSDCPFSYEFDGRIQDKVSWSIKEYPRSKVELGGARADQWSLPDSRGTAHIEFTAVNLYDGTTSKFSADVPFTFSASLKVTQDKATVTPR</sequence>
<name>A0A7D7Q1U9_KOCVA</name>
<protein>
    <submittedName>
        <fullName evidence="1">Uncharacterized protein</fullName>
    </submittedName>
</protein>
<dbReference type="KEGG" id="kvr:CIB50_0000329"/>
<proteinExistence type="predicted"/>
<dbReference type="EMBL" id="CP059343">
    <property type="protein sequence ID" value="QMS55641.1"/>
    <property type="molecule type" value="Genomic_DNA"/>
</dbReference>
<dbReference type="Proteomes" id="UP000216825">
    <property type="component" value="Chromosome"/>
</dbReference>
<reference evidence="1" key="1">
    <citation type="submission" date="2017-08" db="EMBL/GenBank/DDBJ databases">
        <authorList>
            <person name="Minaev M."/>
            <person name="Kurbakov K.A."/>
            <person name="Solodovnikova G.I."/>
            <person name="Kuznetsova O.A."/>
            <person name="Lisitsyn A.B."/>
        </authorList>
    </citation>
    <scope>NUCLEOTIDE SEQUENCE</scope>
    <source>
        <strain evidence="1">80</strain>
    </source>
</reference>